<gene>
    <name evidence="7" type="ORF">KAT72_15000</name>
</gene>
<evidence type="ECO:0000256" key="2">
    <source>
        <dbReference type="ARBA" id="ARBA00007401"/>
    </source>
</evidence>
<dbReference type="Gene3D" id="2.60.120.260">
    <property type="entry name" value="Galactose-binding domain-like"/>
    <property type="match status" value="1"/>
</dbReference>
<dbReference type="Proteomes" id="UP000675653">
    <property type="component" value="Unassembled WGS sequence"/>
</dbReference>
<name>A0ABS5GT25_9GAMM</name>
<comment type="similarity">
    <text evidence="2">Belongs to the glycosyl hydrolase 2 family.</text>
</comment>
<keyword evidence="5" id="KW-0326">Glycosidase</keyword>
<dbReference type="EMBL" id="JAGRZL010000042">
    <property type="protein sequence ID" value="MBR7630291.1"/>
    <property type="molecule type" value="Genomic_DNA"/>
</dbReference>
<protein>
    <recommendedName>
        <fullName evidence="3">beta-galactosidase</fullName>
        <ecNumber evidence="3">3.2.1.23</ecNumber>
    </recommendedName>
</protein>
<evidence type="ECO:0000313" key="7">
    <source>
        <dbReference type="EMBL" id="MBR7630291.1"/>
    </source>
</evidence>
<proteinExistence type="inferred from homology"/>
<evidence type="ECO:0000256" key="5">
    <source>
        <dbReference type="ARBA" id="ARBA00023295"/>
    </source>
</evidence>
<dbReference type="InterPro" id="IPR050347">
    <property type="entry name" value="Bact_Beta-galactosidase"/>
</dbReference>
<dbReference type="EC" id="3.2.1.23" evidence="3"/>
<dbReference type="PANTHER" id="PTHR46323">
    <property type="entry name" value="BETA-GALACTOSIDASE"/>
    <property type="match status" value="1"/>
</dbReference>
<reference evidence="7 8" key="1">
    <citation type="submission" date="2021-04" db="EMBL/GenBank/DDBJ databases">
        <title>Draft Genome of Aeromonas popoffii ID682, isolated from a natural water source in Idaho.</title>
        <authorList>
            <person name="Testerman T."/>
            <person name="Graf J."/>
        </authorList>
    </citation>
    <scope>NUCLEOTIDE SEQUENCE [LARGE SCALE GENOMIC DNA]</scope>
    <source>
        <strain evidence="7 8">ID682</strain>
    </source>
</reference>
<dbReference type="InterPro" id="IPR006104">
    <property type="entry name" value="Glyco_hydro_2_N"/>
</dbReference>
<sequence length="113" mass="13028">MGENRLAPRAYFFSFADRVAAAAMQRELSRRFLSLSGQWRFSYFAHPLEVPEAFYHCPMSEWGQITVPNMWQMEEHGNLQYTDEGFPFPIDVPFVPTNNPTGAYQRSFALSPA</sequence>
<evidence type="ECO:0000313" key="8">
    <source>
        <dbReference type="Proteomes" id="UP000675653"/>
    </source>
</evidence>
<dbReference type="SUPFAM" id="SSF49785">
    <property type="entry name" value="Galactose-binding domain-like"/>
    <property type="match status" value="1"/>
</dbReference>
<evidence type="ECO:0000256" key="4">
    <source>
        <dbReference type="ARBA" id="ARBA00022801"/>
    </source>
</evidence>
<keyword evidence="8" id="KW-1185">Reference proteome</keyword>
<accession>A0ABS5GT25</accession>
<comment type="caution">
    <text evidence="7">The sequence shown here is derived from an EMBL/GenBank/DDBJ whole genome shotgun (WGS) entry which is preliminary data.</text>
</comment>
<comment type="catalytic activity">
    <reaction evidence="1">
        <text>Hydrolysis of terminal non-reducing beta-D-galactose residues in beta-D-galactosides.</text>
        <dbReference type="EC" id="3.2.1.23"/>
    </reaction>
</comment>
<evidence type="ECO:0000256" key="3">
    <source>
        <dbReference type="ARBA" id="ARBA00012756"/>
    </source>
</evidence>
<dbReference type="PANTHER" id="PTHR46323:SF2">
    <property type="entry name" value="BETA-GALACTOSIDASE"/>
    <property type="match status" value="1"/>
</dbReference>
<dbReference type="InterPro" id="IPR008979">
    <property type="entry name" value="Galactose-bd-like_sf"/>
</dbReference>
<organism evidence="7 8">
    <name type="scientific">Aeromonas popoffii</name>
    <dbReference type="NCBI Taxonomy" id="70856"/>
    <lineage>
        <taxon>Bacteria</taxon>
        <taxon>Pseudomonadati</taxon>
        <taxon>Pseudomonadota</taxon>
        <taxon>Gammaproteobacteria</taxon>
        <taxon>Aeromonadales</taxon>
        <taxon>Aeromonadaceae</taxon>
        <taxon>Aeromonas</taxon>
    </lineage>
</organism>
<evidence type="ECO:0000259" key="6">
    <source>
        <dbReference type="Pfam" id="PF02837"/>
    </source>
</evidence>
<evidence type="ECO:0000256" key="1">
    <source>
        <dbReference type="ARBA" id="ARBA00001412"/>
    </source>
</evidence>
<keyword evidence="4" id="KW-0378">Hydrolase</keyword>
<feature type="domain" description="Glycosyl hydrolases family 2 sugar binding" evidence="6">
    <location>
        <begin position="34"/>
        <end position="110"/>
    </location>
</feature>
<dbReference type="Pfam" id="PF02837">
    <property type="entry name" value="Glyco_hydro_2_N"/>
    <property type="match status" value="1"/>
</dbReference>